<reference evidence="1 2" key="1">
    <citation type="journal article" date="2024" name="G3 (Bethesda)">
        <title>Genome assembly of Hibiscus sabdariffa L. provides insights into metabolisms of medicinal natural products.</title>
        <authorList>
            <person name="Kim T."/>
        </authorList>
    </citation>
    <scope>NUCLEOTIDE SEQUENCE [LARGE SCALE GENOMIC DNA]</scope>
    <source>
        <strain evidence="1">TK-2024</strain>
        <tissue evidence="1">Old leaves</tissue>
    </source>
</reference>
<sequence length="121" mass="13250">MLFFPIPISELYCQDGSCSSNTSYEWSSLFYLSSLVWFPYRGSLRGEGSESLGGALGPFVFVPPAEDPKGDPSSHPGCPCLWVDYRGQSSKPEGASQPDLFNQSGKAPKERNLSLMLEYLG</sequence>
<proteinExistence type="predicted"/>
<dbReference type="Proteomes" id="UP001472677">
    <property type="component" value="Unassembled WGS sequence"/>
</dbReference>
<evidence type="ECO:0000313" key="1">
    <source>
        <dbReference type="EMBL" id="KAK8499178.1"/>
    </source>
</evidence>
<comment type="caution">
    <text evidence="1">The sequence shown here is derived from an EMBL/GenBank/DDBJ whole genome shotgun (WGS) entry which is preliminary data.</text>
</comment>
<gene>
    <name evidence="1" type="ORF">V6N12_076028</name>
</gene>
<accession>A0ABR2AY17</accession>
<keyword evidence="2" id="KW-1185">Reference proteome</keyword>
<organism evidence="1 2">
    <name type="scientific">Hibiscus sabdariffa</name>
    <name type="common">roselle</name>
    <dbReference type="NCBI Taxonomy" id="183260"/>
    <lineage>
        <taxon>Eukaryota</taxon>
        <taxon>Viridiplantae</taxon>
        <taxon>Streptophyta</taxon>
        <taxon>Embryophyta</taxon>
        <taxon>Tracheophyta</taxon>
        <taxon>Spermatophyta</taxon>
        <taxon>Magnoliopsida</taxon>
        <taxon>eudicotyledons</taxon>
        <taxon>Gunneridae</taxon>
        <taxon>Pentapetalae</taxon>
        <taxon>rosids</taxon>
        <taxon>malvids</taxon>
        <taxon>Malvales</taxon>
        <taxon>Malvaceae</taxon>
        <taxon>Malvoideae</taxon>
        <taxon>Hibiscus</taxon>
    </lineage>
</organism>
<evidence type="ECO:0000313" key="2">
    <source>
        <dbReference type="Proteomes" id="UP001472677"/>
    </source>
</evidence>
<dbReference type="EMBL" id="JBBPBM010000239">
    <property type="protein sequence ID" value="KAK8499178.1"/>
    <property type="molecule type" value="Genomic_DNA"/>
</dbReference>
<protein>
    <submittedName>
        <fullName evidence="1">Uncharacterized protein</fullName>
    </submittedName>
</protein>
<name>A0ABR2AY17_9ROSI</name>